<dbReference type="InterPro" id="IPR043128">
    <property type="entry name" value="Rev_trsase/Diguanyl_cyclase"/>
</dbReference>
<dbReference type="Proteomes" id="UP000257109">
    <property type="component" value="Unassembled WGS sequence"/>
</dbReference>
<dbReference type="CDD" id="cd01647">
    <property type="entry name" value="RT_LTR"/>
    <property type="match status" value="1"/>
</dbReference>
<gene>
    <name evidence="2" type="ORF">CR513_31238</name>
</gene>
<reference evidence="2" key="1">
    <citation type="submission" date="2018-05" db="EMBL/GenBank/DDBJ databases">
        <title>Draft genome of Mucuna pruriens seed.</title>
        <authorList>
            <person name="Nnadi N.E."/>
            <person name="Vos R."/>
            <person name="Hasami M.H."/>
            <person name="Devisetty U.K."/>
            <person name="Aguiy J.C."/>
        </authorList>
    </citation>
    <scope>NUCLEOTIDE SEQUENCE [LARGE SCALE GENOMIC DNA]</scope>
    <source>
        <strain evidence="2">JCA_2017</strain>
    </source>
</reference>
<dbReference type="PANTHER" id="PTHR24559:SF430">
    <property type="entry name" value="RNA-DIRECTED DNA POLYMERASE"/>
    <property type="match status" value="1"/>
</dbReference>
<sequence>MKIGTTTRQKEENLLITLLKANYDVFAWSARNMPGVDPNFMCHQLSIEVGAKLVAQKKRKQGEEKREAIKEETRKLLLAGFVREMQYPTWLTNVVMVKKPNGKWRMCTDYTNLNKACPKDLYPLPSMDRLVDNVASFAFLSFMDAYSGYNQIRMHPLDEEKTAFITDERAFCYKVMPFSLKNAGATY</sequence>
<dbReference type="EMBL" id="QJKJ01006267">
    <property type="protein sequence ID" value="RDX87304.1"/>
    <property type="molecule type" value="Genomic_DNA"/>
</dbReference>
<protein>
    <recommendedName>
        <fullName evidence="1">Reverse transcriptase domain-containing protein</fullName>
    </recommendedName>
</protein>
<proteinExistence type="predicted"/>
<dbReference type="PANTHER" id="PTHR24559">
    <property type="entry name" value="TRANSPOSON TY3-I GAG-POL POLYPROTEIN"/>
    <property type="match status" value="1"/>
</dbReference>
<evidence type="ECO:0000259" key="1">
    <source>
        <dbReference type="Pfam" id="PF00078"/>
    </source>
</evidence>
<comment type="caution">
    <text evidence="2">The sequence shown here is derived from an EMBL/GenBank/DDBJ whole genome shotgun (WGS) entry which is preliminary data.</text>
</comment>
<feature type="non-terminal residue" evidence="2">
    <location>
        <position position="1"/>
    </location>
</feature>
<dbReference type="OrthoDB" id="1928766at2759"/>
<dbReference type="Pfam" id="PF00078">
    <property type="entry name" value="RVT_1"/>
    <property type="match status" value="1"/>
</dbReference>
<dbReference type="Gene3D" id="3.10.10.10">
    <property type="entry name" value="HIV Type 1 Reverse Transcriptase, subunit A, domain 1"/>
    <property type="match status" value="1"/>
</dbReference>
<dbReference type="AlphaFoldDB" id="A0A371G9R8"/>
<dbReference type="SUPFAM" id="SSF56672">
    <property type="entry name" value="DNA/RNA polymerases"/>
    <property type="match status" value="1"/>
</dbReference>
<feature type="domain" description="Reverse transcriptase" evidence="1">
    <location>
        <begin position="97"/>
        <end position="186"/>
    </location>
</feature>
<dbReference type="InterPro" id="IPR043502">
    <property type="entry name" value="DNA/RNA_pol_sf"/>
</dbReference>
<keyword evidence="3" id="KW-1185">Reference proteome</keyword>
<dbReference type="InterPro" id="IPR000477">
    <property type="entry name" value="RT_dom"/>
</dbReference>
<evidence type="ECO:0000313" key="3">
    <source>
        <dbReference type="Proteomes" id="UP000257109"/>
    </source>
</evidence>
<dbReference type="Gene3D" id="3.30.70.270">
    <property type="match status" value="1"/>
</dbReference>
<accession>A0A371G9R8</accession>
<organism evidence="2 3">
    <name type="scientific">Mucuna pruriens</name>
    <name type="common">Velvet bean</name>
    <name type="synonym">Dolichos pruriens</name>
    <dbReference type="NCBI Taxonomy" id="157652"/>
    <lineage>
        <taxon>Eukaryota</taxon>
        <taxon>Viridiplantae</taxon>
        <taxon>Streptophyta</taxon>
        <taxon>Embryophyta</taxon>
        <taxon>Tracheophyta</taxon>
        <taxon>Spermatophyta</taxon>
        <taxon>Magnoliopsida</taxon>
        <taxon>eudicotyledons</taxon>
        <taxon>Gunneridae</taxon>
        <taxon>Pentapetalae</taxon>
        <taxon>rosids</taxon>
        <taxon>fabids</taxon>
        <taxon>Fabales</taxon>
        <taxon>Fabaceae</taxon>
        <taxon>Papilionoideae</taxon>
        <taxon>50 kb inversion clade</taxon>
        <taxon>NPAAA clade</taxon>
        <taxon>indigoferoid/millettioid clade</taxon>
        <taxon>Phaseoleae</taxon>
        <taxon>Mucuna</taxon>
    </lineage>
</organism>
<name>A0A371G9R8_MUCPR</name>
<evidence type="ECO:0000313" key="2">
    <source>
        <dbReference type="EMBL" id="RDX87304.1"/>
    </source>
</evidence>
<dbReference type="InterPro" id="IPR053134">
    <property type="entry name" value="RNA-dir_DNA_polymerase"/>
</dbReference>